<evidence type="ECO:0000313" key="11">
    <source>
        <dbReference type="EMBL" id="GMF31614.1"/>
    </source>
</evidence>
<evidence type="ECO:0000256" key="4">
    <source>
        <dbReference type="ARBA" id="ARBA00022801"/>
    </source>
</evidence>
<reference evidence="11" key="1">
    <citation type="submission" date="2023-04" db="EMBL/GenBank/DDBJ databases">
        <title>Phytophthora fragariaefolia NBRC 109709.</title>
        <authorList>
            <person name="Ichikawa N."/>
            <person name="Sato H."/>
            <person name="Tonouchi N."/>
        </authorList>
    </citation>
    <scope>NUCLEOTIDE SEQUENCE</scope>
    <source>
        <strain evidence="11">NBRC 109709</strain>
    </source>
</reference>
<dbReference type="AlphaFoldDB" id="A0A9W6WXE9"/>
<dbReference type="Pfam" id="PF25597">
    <property type="entry name" value="SH3_retrovirus"/>
    <property type="match status" value="1"/>
</dbReference>
<protein>
    <submittedName>
        <fullName evidence="11">Unnamed protein product</fullName>
    </submittedName>
</protein>
<dbReference type="PANTHER" id="PTHR42648">
    <property type="entry name" value="TRANSPOSASE, PUTATIVE-RELATED"/>
    <property type="match status" value="1"/>
</dbReference>
<keyword evidence="4" id="KW-0378">Hydrolase</keyword>
<dbReference type="InterPro" id="IPR039537">
    <property type="entry name" value="Retrotran_Ty1/copia-like"/>
</dbReference>
<organism evidence="11 12">
    <name type="scientific">Phytophthora fragariaefolia</name>
    <dbReference type="NCBI Taxonomy" id="1490495"/>
    <lineage>
        <taxon>Eukaryota</taxon>
        <taxon>Sar</taxon>
        <taxon>Stramenopiles</taxon>
        <taxon>Oomycota</taxon>
        <taxon>Peronosporomycetes</taxon>
        <taxon>Peronosporales</taxon>
        <taxon>Peronosporaceae</taxon>
        <taxon>Phytophthora</taxon>
    </lineage>
</organism>
<keyword evidence="2" id="KW-0479">Metal-binding</keyword>
<evidence type="ECO:0000256" key="8">
    <source>
        <dbReference type="ARBA" id="ARBA00022932"/>
    </source>
</evidence>
<evidence type="ECO:0000256" key="1">
    <source>
        <dbReference type="ARBA" id="ARBA00022722"/>
    </source>
</evidence>
<dbReference type="EMBL" id="BSXT01000642">
    <property type="protein sequence ID" value="GMF31614.1"/>
    <property type="molecule type" value="Genomic_DNA"/>
</dbReference>
<accession>A0A9W6WXE9</accession>
<dbReference type="GO" id="GO:0006310">
    <property type="term" value="P:DNA recombination"/>
    <property type="evidence" value="ECO:0007669"/>
    <property type="project" value="UniProtKB-KW"/>
</dbReference>
<dbReference type="GO" id="GO:0015074">
    <property type="term" value="P:DNA integration"/>
    <property type="evidence" value="ECO:0007669"/>
    <property type="project" value="UniProtKB-KW"/>
</dbReference>
<keyword evidence="8" id="KW-0548">Nucleotidyltransferase</keyword>
<evidence type="ECO:0000256" key="6">
    <source>
        <dbReference type="ARBA" id="ARBA00022908"/>
    </source>
</evidence>
<dbReference type="GO" id="GO:0046872">
    <property type="term" value="F:metal ion binding"/>
    <property type="evidence" value="ECO:0007669"/>
    <property type="project" value="UniProtKB-KW"/>
</dbReference>
<feature type="domain" description="Retroviral polymerase SH3-like" evidence="10">
    <location>
        <begin position="84"/>
        <end position="143"/>
    </location>
</feature>
<dbReference type="GO" id="GO:0003964">
    <property type="term" value="F:RNA-directed DNA polymerase activity"/>
    <property type="evidence" value="ECO:0007669"/>
    <property type="project" value="UniProtKB-KW"/>
</dbReference>
<keyword evidence="7" id="KW-0695">RNA-directed DNA polymerase</keyword>
<evidence type="ECO:0000256" key="9">
    <source>
        <dbReference type="ARBA" id="ARBA00023172"/>
    </source>
</evidence>
<dbReference type="GO" id="GO:0016787">
    <property type="term" value="F:hydrolase activity"/>
    <property type="evidence" value="ECO:0007669"/>
    <property type="project" value="UniProtKB-KW"/>
</dbReference>
<keyword evidence="3" id="KW-0255">Endonuclease</keyword>
<keyword evidence="8" id="KW-0239">DNA-directed DNA polymerase</keyword>
<dbReference type="PANTHER" id="PTHR42648:SF11">
    <property type="entry name" value="TRANSPOSON TY4-P GAG-POL POLYPROTEIN"/>
    <property type="match status" value="1"/>
</dbReference>
<name>A0A9W6WXE9_9STRA</name>
<evidence type="ECO:0000259" key="10">
    <source>
        <dbReference type="Pfam" id="PF25597"/>
    </source>
</evidence>
<evidence type="ECO:0000313" key="12">
    <source>
        <dbReference type="Proteomes" id="UP001165121"/>
    </source>
</evidence>
<evidence type="ECO:0000256" key="5">
    <source>
        <dbReference type="ARBA" id="ARBA00022842"/>
    </source>
</evidence>
<keyword evidence="6" id="KW-0229">DNA integration</keyword>
<keyword evidence="5" id="KW-0460">Magnesium</keyword>
<keyword evidence="8" id="KW-0808">Transferase</keyword>
<evidence type="ECO:0000256" key="7">
    <source>
        <dbReference type="ARBA" id="ARBA00022918"/>
    </source>
</evidence>
<keyword evidence="9" id="KW-0233">DNA recombination</keyword>
<gene>
    <name evidence="11" type="ORF">Pfra01_000730300</name>
</gene>
<evidence type="ECO:0000256" key="3">
    <source>
        <dbReference type="ARBA" id="ARBA00022759"/>
    </source>
</evidence>
<dbReference type="Proteomes" id="UP001165121">
    <property type="component" value="Unassembled WGS sequence"/>
</dbReference>
<dbReference type="GO" id="GO:0004519">
    <property type="term" value="F:endonuclease activity"/>
    <property type="evidence" value="ECO:0007669"/>
    <property type="project" value="UniProtKB-KW"/>
</dbReference>
<dbReference type="OrthoDB" id="166668at2759"/>
<proteinExistence type="predicted"/>
<sequence>MRIINDPPMRSHHLAHFNLYQLRPRACHALNACPERVPRGRDPAEVTAKCNHNILNSARPHVSPLEVFTGVKPSLEHFRVFGPRCFVHVDKSKRVKLDAKAHPCLFLGYAEASKAYRVWGYDDKRLVTARTVQLDERAPSPYQDVCYHQVQMMPSCVADDDEDAHERVRQPAEHKMEDTEMEDATVDDEAIDMDVDTPAVHDAIVPTTSESLAVPERGGHSASDPRQVEFRHSDVITDTNRYAALPPATPSCRFQQIVRATRRTMSPSSDQFEPSIGSRMIVTQPGSEAEPENRIVFSGWISSGTASFSYTASTATKLRGRATSSRDPATDQGFTLI</sequence>
<dbReference type="InterPro" id="IPR057670">
    <property type="entry name" value="SH3_retrovirus"/>
</dbReference>
<evidence type="ECO:0000256" key="2">
    <source>
        <dbReference type="ARBA" id="ARBA00022723"/>
    </source>
</evidence>
<keyword evidence="12" id="KW-1185">Reference proteome</keyword>
<dbReference type="GO" id="GO:0003887">
    <property type="term" value="F:DNA-directed DNA polymerase activity"/>
    <property type="evidence" value="ECO:0007669"/>
    <property type="project" value="UniProtKB-KW"/>
</dbReference>
<comment type="caution">
    <text evidence="11">The sequence shown here is derived from an EMBL/GenBank/DDBJ whole genome shotgun (WGS) entry which is preliminary data.</text>
</comment>
<keyword evidence="1" id="KW-0540">Nuclease</keyword>